<dbReference type="GeneID" id="68113355"/>
<dbReference type="FunFam" id="2.30.29.30:FF:000286">
    <property type="entry name" value="PH-protein kinase domain containing protein"/>
    <property type="match status" value="1"/>
</dbReference>
<evidence type="ECO:0000313" key="3">
    <source>
        <dbReference type="EMBL" id="KAF0974663.1"/>
    </source>
</evidence>
<dbReference type="InterPro" id="IPR001849">
    <property type="entry name" value="PH_domain"/>
</dbReference>
<dbReference type="VEuPathDB" id="AmoebaDB:NfTy_077990"/>
<dbReference type="Pfam" id="PF00169">
    <property type="entry name" value="PH"/>
    <property type="match status" value="1"/>
</dbReference>
<comment type="caution">
    <text evidence="3">The sequence shown here is derived from an EMBL/GenBank/DDBJ whole genome shotgun (WGS) entry which is preliminary data.</text>
</comment>
<feature type="region of interest" description="Disordered" evidence="1">
    <location>
        <begin position="233"/>
        <end position="255"/>
    </location>
</feature>
<accession>A0A6A5B8S3</accession>
<evidence type="ECO:0000256" key="1">
    <source>
        <dbReference type="SAM" id="MobiDB-lite"/>
    </source>
</evidence>
<dbReference type="RefSeq" id="XP_044559376.1">
    <property type="nucleotide sequence ID" value="XM_044709739.1"/>
</dbReference>
<dbReference type="SUPFAM" id="SSF50729">
    <property type="entry name" value="PH domain-like"/>
    <property type="match status" value="1"/>
</dbReference>
<dbReference type="Proteomes" id="UP000444721">
    <property type="component" value="Unassembled WGS sequence"/>
</dbReference>
<dbReference type="OrthoDB" id="185175at2759"/>
<evidence type="ECO:0000313" key="4">
    <source>
        <dbReference type="Proteomes" id="UP000444721"/>
    </source>
</evidence>
<sequence length="288" mass="33154">MVRFTNFKSSPQPKDSHKYEMSGVLCKMGEVNKSWKERFFILEDDKLFYYKNNEATKAIAYIPLNDAYVRVSPEFYPRLACFEIVTAQRIYKLQAANFELMKTWIHHCQTFSKISMENELIRQADIQICTTEAAYSKKLLDELHFEPMPLENYYFMCKYDDSDNDFSDMTSESGNTPQNNITNATRTRHRSAAMNLSFSSQLSHLINSESPMNASSVIISKDEQEFVEDEDILPSTPQNNNQNKATVSMNSISPSSDYCVTPTSSSLLSSSSFIEGQNQELIQRIDWQ</sequence>
<dbReference type="PROSITE" id="PS50003">
    <property type="entry name" value="PH_DOMAIN"/>
    <property type="match status" value="1"/>
</dbReference>
<dbReference type="VEuPathDB" id="AmoebaDB:NF0112820"/>
<protein>
    <recommendedName>
        <fullName evidence="2">PH domain-containing protein</fullName>
    </recommendedName>
</protein>
<organism evidence="3 4">
    <name type="scientific">Naegleria fowleri</name>
    <name type="common">Brain eating amoeba</name>
    <dbReference type="NCBI Taxonomy" id="5763"/>
    <lineage>
        <taxon>Eukaryota</taxon>
        <taxon>Discoba</taxon>
        <taxon>Heterolobosea</taxon>
        <taxon>Tetramitia</taxon>
        <taxon>Eutetramitia</taxon>
        <taxon>Vahlkampfiidae</taxon>
        <taxon>Naegleria</taxon>
    </lineage>
</organism>
<dbReference type="AlphaFoldDB" id="A0A6A5B8S3"/>
<dbReference type="Gene3D" id="2.30.29.30">
    <property type="entry name" value="Pleckstrin-homology domain (PH domain)/Phosphotyrosine-binding domain (PTB)"/>
    <property type="match status" value="1"/>
</dbReference>
<proteinExistence type="predicted"/>
<reference evidence="3 4" key="1">
    <citation type="journal article" date="2019" name="Sci. Rep.">
        <title>Nanopore sequencing improves the draft genome of the human pathogenic amoeba Naegleria fowleri.</title>
        <authorList>
            <person name="Liechti N."/>
            <person name="Schurch N."/>
            <person name="Bruggmann R."/>
            <person name="Wittwer M."/>
        </authorList>
    </citation>
    <scope>NUCLEOTIDE SEQUENCE [LARGE SCALE GENOMIC DNA]</scope>
    <source>
        <strain evidence="3 4">ATCC 30894</strain>
    </source>
</reference>
<dbReference type="SMART" id="SM00233">
    <property type="entry name" value="PH"/>
    <property type="match status" value="1"/>
</dbReference>
<feature type="domain" description="PH" evidence="2">
    <location>
        <begin position="18"/>
        <end position="113"/>
    </location>
</feature>
<dbReference type="EMBL" id="VFQX01000051">
    <property type="protein sequence ID" value="KAF0974663.1"/>
    <property type="molecule type" value="Genomic_DNA"/>
</dbReference>
<feature type="compositionally biased region" description="Polar residues" evidence="1">
    <location>
        <begin position="235"/>
        <end position="255"/>
    </location>
</feature>
<dbReference type="VEuPathDB" id="AmoebaDB:FDP41_006137"/>
<dbReference type="InterPro" id="IPR011993">
    <property type="entry name" value="PH-like_dom_sf"/>
</dbReference>
<gene>
    <name evidence="3" type="ORF">FDP41_006137</name>
</gene>
<name>A0A6A5B8S3_NAEFO</name>
<dbReference type="PANTHER" id="PTHR14336">
    <property type="entry name" value="TANDEM PH DOMAIN CONTAINING PROTEIN"/>
    <property type="match status" value="1"/>
</dbReference>
<keyword evidence="4" id="KW-1185">Reference proteome</keyword>
<dbReference type="PANTHER" id="PTHR14336:SF8">
    <property type="entry name" value="PROTEIN OPY1"/>
    <property type="match status" value="1"/>
</dbReference>
<dbReference type="CDD" id="cd00821">
    <property type="entry name" value="PH"/>
    <property type="match status" value="1"/>
</dbReference>
<evidence type="ECO:0000259" key="2">
    <source>
        <dbReference type="PROSITE" id="PS50003"/>
    </source>
</evidence>
<dbReference type="InterPro" id="IPR051707">
    <property type="entry name" value="PI-Interact_SigTrans_Reg"/>
</dbReference>